<dbReference type="CDD" id="cd04301">
    <property type="entry name" value="NAT_SF"/>
    <property type="match status" value="1"/>
</dbReference>
<name>A0ABN2PZ90_9MICO</name>
<dbReference type="Proteomes" id="UP001499954">
    <property type="component" value="Unassembled WGS sequence"/>
</dbReference>
<proteinExistence type="predicted"/>
<reference evidence="2 3" key="1">
    <citation type="journal article" date="2019" name="Int. J. Syst. Evol. Microbiol.">
        <title>The Global Catalogue of Microorganisms (GCM) 10K type strain sequencing project: providing services to taxonomists for standard genome sequencing and annotation.</title>
        <authorList>
            <consortium name="The Broad Institute Genomics Platform"/>
            <consortium name="The Broad Institute Genome Sequencing Center for Infectious Disease"/>
            <person name="Wu L."/>
            <person name="Ma J."/>
        </authorList>
    </citation>
    <scope>NUCLEOTIDE SEQUENCE [LARGE SCALE GENOMIC DNA]</scope>
    <source>
        <strain evidence="2 3">JCM 13584</strain>
    </source>
</reference>
<accession>A0ABN2PZ90</accession>
<organism evidence="2 3">
    <name type="scientific">Agromyces allii</name>
    <dbReference type="NCBI Taxonomy" id="393607"/>
    <lineage>
        <taxon>Bacteria</taxon>
        <taxon>Bacillati</taxon>
        <taxon>Actinomycetota</taxon>
        <taxon>Actinomycetes</taxon>
        <taxon>Micrococcales</taxon>
        <taxon>Microbacteriaceae</taxon>
        <taxon>Agromyces</taxon>
    </lineage>
</organism>
<sequence length="150" mass="16786">MHAALTIRPSLPIDAEYVVALKERTMRADLERLGRWASDRSRARVLAAFSIEHTRIIELDGEPIGSISLRPAADGRWLELFYLEPSMQGRGLGSTVLERVLAEPGDGLLRLDVLQGSRARALYERHGFVFESEDEIDVFLVRHPAPAPLT</sequence>
<comment type="caution">
    <text evidence="2">The sequence shown here is derived from an EMBL/GenBank/DDBJ whole genome shotgun (WGS) entry which is preliminary data.</text>
</comment>
<evidence type="ECO:0000313" key="3">
    <source>
        <dbReference type="Proteomes" id="UP001499954"/>
    </source>
</evidence>
<dbReference type="SUPFAM" id="SSF55729">
    <property type="entry name" value="Acyl-CoA N-acyltransferases (Nat)"/>
    <property type="match status" value="1"/>
</dbReference>
<dbReference type="EMBL" id="BAAAMK010000001">
    <property type="protein sequence ID" value="GAA1939306.1"/>
    <property type="molecule type" value="Genomic_DNA"/>
</dbReference>
<evidence type="ECO:0000313" key="2">
    <source>
        <dbReference type="EMBL" id="GAA1939306.1"/>
    </source>
</evidence>
<dbReference type="RefSeq" id="WP_157415155.1">
    <property type="nucleotide sequence ID" value="NZ_BAAAMK010000001.1"/>
</dbReference>
<dbReference type="Pfam" id="PF13508">
    <property type="entry name" value="Acetyltransf_7"/>
    <property type="match status" value="1"/>
</dbReference>
<keyword evidence="3" id="KW-1185">Reference proteome</keyword>
<dbReference type="Gene3D" id="3.40.630.30">
    <property type="match status" value="1"/>
</dbReference>
<gene>
    <name evidence="2" type="ORF">GCM10009717_02090</name>
</gene>
<dbReference type="InterPro" id="IPR016181">
    <property type="entry name" value="Acyl_CoA_acyltransferase"/>
</dbReference>
<protein>
    <submittedName>
        <fullName evidence="2">GNAT family N-acetyltransferase</fullName>
    </submittedName>
</protein>
<dbReference type="PROSITE" id="PS51186">
    <property type="entry name" value="GNAT"/>
    <property type="match status" value="1"/>
</dbReference>
<dbReference type="InterPro" id="IPR000182">
    <property type="entry name" value="GNAT_dom"/>
</dbReference>
<feature type="domain" description="N-acetyltransferase" evidence="1">
    <location>
        <begin position="5"/>
        <end position="146"/>
    </location>
</feature>
<evidence type="ECO:0000259" key="1">
    <source>
        <dbReference type="PROSITE" id="PS51186"/>
    </source>
</evidence>